<evidence type="ECO:0000313" key="3">
    <source>
        <dbReference type="Proteomes" id="UP000278807"/>
    </source>
</evidence>
<dbReference type="OrthoDB" id="6235567at2759"/>
<keyword evidence="1" id="KW-1133">Transmembrane helix</keyword>
<keyword evidence="1" id="KW-0472">Membrane</keyword>
<dbReference type="WBParaSite" id="HNAJ_0000608701-mRNA-1">
    <property type="protein sequence ID" value="HNAJ_0000608701-mRNA-1"/>
    <property type="gene ID" value="HNAJ_0000608701"/>
</dbReference>
<keyword evidence="3" id="KW-1185">Reference proteome</keyword>
<feature type="transmembrane region" description="Helical" evidence="1">
    <location>
        <begin position="43"/>
        <end position="66"/>
    </location>
</feature>
<keyword evidence="1" id="KW-0812">Transmembrane</keyword>
<organism evidence="4">
    <name type="scientific">Rodentolepis nana</name>
    <name type="common">Dwarf tapeworm</name>
    <name type="synonym">Hymenolepis nana</name>
    <dbReference type="NCBI Taxonomy" id="102285"/>
    <lineage>
        <taxon>Eukaryota</taxon>
        <taxon>Metazoa</taxon>
        <taxon>Spiralia</taxon>
        <taxon>Lophotrochozoa</taxon>
        <taxon>Platyhelminthes</taxon>
        <taxon>Cestoda</taxon>
        <taxon>Eucestoda</taxon>
        <taxon>Cyclophyllidea</taxon>
        <taxon>Hymenolepididae</taxon>
        <taxon>Rodentolepis</taxon>
    </lineage>
</organism>
<proteinExistence type="predicted"/>
<gene>
    <name evidence="2" type="ORF">HNAJ_LOCUS6084</name>
</gene>
<dbReference type="EMBL" id="UZAE01006010">
    <property type="protein sequence ID" value="VDO01944.1"/>
    <property type="molecule type" value="Genomic_DNA"/>
</dbReference>
<protein>
    <submittedName>
        <fullName evidence="4">START domain-containing protein</fullName>
    </submittedName>
</protein>
<name>A0A0R3TG96_RODNA</name>
<dbReference type="Proteomes" id="UP000278807">
    <property type="component" value="Unassembled WGS sequence"/>
</dbReference>
<evidence type="ECO:0000313" key="4">
    <source>
        <dbReference type="WBParaSite" id="HNAJ_0000608701-mRNA-1"/>
    </source>
</evidence>
<evidence type="ECO:0000313" key="2">
    <source>
        <dbReference type="EMBL" id="VDO01944.1"/>
    </source>
</evidence>
<sequence length="640" mass="75887">NKIFCEKPEKEEEPSILSKKYSRISAFNITELKSQIRQTKAPGAFGILFLCICILGLLAGVVYFFLESIGFMLVDVAKATRSERLNALKRANRMCKKEIAHLRKIYPDIDFDKIIIEEVYKAEIQELREMNPELDWDNVIADSRICWLQKCYPFINWSRIMLEELPDILREKYPQIDWDFIIKEYKCEQKIEEIKAIFPNIDWDHLLCETKIEHLRKNIPYLNWDGIVAERRIRKLRKTYPNINFDNIVCDAICESEINKLKAQYPQINWGEILTEGRIMWLRARHPMINWENIVSEVRIAKLRAIYPEINWQNIIQTYICDNEIEEIKRRFHCLDWESIVKGADATSIRMEGSEAVRRLTSSFPDVAWEEIITEHLSDTYMCNLRKEYPYLDWDAITTAIFHPNLNKSVNFTRPEVYQKFRSLVPHLQDLYPYVDWRYFVEKKYASPYINWDYILKEGDLNMYPSGCVLKSAAIDRLNDKYPFVNWNIFSDVGVDRMIEDHPYIHWNTILDFEDICKGESGPTIPEEQRQVEESPRKVEETVTEIEQEETTENQQTNKAIKMEDEEEYLLKEYRMRRSLQLGDLSLRLNRDNVIQGGKPRTTKITSNEINEMAGNRQNSNFVSIVDHELSSRRLDESEQ</sequence>
<accession>A0A0R3TG96</accession>
<reference evidence="4" key="1">
    <citation type="submission" date="2017-02" db="UniProtKB">
        <authorList>
            <consortium name="WormBaseParasite"/>
        </authorList>
    </citation>
    <scope>IDENTIFICATION</scope>
</reference>
<evidence type="ECO:0000256" key="1">
    <source>
        <dbReference type="SAM" id="Phobius"/>
    </source>
</evidence>
<reference evidence="2 3" key="2">
    <citation type="submission" date="2018-11" db="EMBL/GenBank/DDBJ databases">
        <authorList>
            <consortium name="Pathogen Informatics"/>
        </authorList>
    </citation>
    <scope>NUCLEOTIDE SEQUENCE [LARGE SCALE GENOMIC DNA]</scope>
</reference>
<dbReference type="AlphaFoldDB" id="A0A0R3TG96"/>